<gene>
    <name evidence="1" type="ORF">BXP70_25540</name>
</gene>
<accession>A0A243W6L1</accession>
<organism evidence="1 2">
    <name type="scientific">Hymenobacter crusticola</name>
    <dbReference type="NCBI Taxonomy" id="1770526"/>
    <lineage>
        <taxon>Bacteria</taxon>
        <taxon>Pseudomonadati</taxon>
        <taxon>Bacteroidota</taxon>
        <taxon>Cytophagia</taxon>
        <taxon>Cytophagales</taxon>
        <taxon>Hymenobacteraceae</taxon>
        <taxon>Hymenobacter</taxon>
    </lineage>
</organism>
<evidence type="ECO:0000313" key="1">
    <source>
        <dbReference type="EMBL" id="OUJ70038.1"/>
    </source>
</evidence>
<reference evidence="1 2" key="1">
    <citation type="submission" date="2017-01" db="EMBL/GenBank/DDBJ databases">
        <title>A new Hymenobacter.</title>
        <authorList>
            <person name="Liang Y."/>
            <person name="Feng F."/>
        </authorList>
    </citation>
    <scope>NUCLEOTIDE SEQUENCE [LARGE SCALE GENOMIC DNA]</scope>
    <source>
        <strain evidence="1">MIMBbqt21</strain>
    </source>
</reference>
<sequence length="105" mass="12587">MLRWLGKKIHAHVERKKGLHNEFCIETIQWFGADREQLATRVYAYINSGGHGRYHLMTYEEVTIADLIAELRKRINPCQFRSPEEKTKPIFIYRLKAFNSLFIFW</sequence>
<dbReference type="EMBL" id="MTSE01000027">
    <property type="protein sequence ID" value="OUJ70038.1"/>
    <property type="molecule type" value="Genomic_DNA"/>
</dbReference>
<dbReference type="AlphaFoldDB" id="A0A243W6L1"/>
<keyword evidence="2" id="KW-1185">Reference proteome</keyword>
<evidence type="ECO:0000313" key="2">
    <source>
        <dbReference type="Proteomes" id="UP000194873"/>
    </source>
</evidence>
<proteinExistence type="predicted"/>
<name>A0A243W6L1_9BACT</name>
<dbReference type="Proteomes" id="UP000194873">
    <property type="component" value="Unassembled WGS sequence"/>
</dbReference>
<comment type="caution">
    <text evidence="1">The sequence shown here is derived from an EMBL/GenBank/DDBJ whole genome shotgun (WGS) entry which is preliminary data.</text>
</comment>
<protein>
    <submittedName>
        <fullName evidence="1">Uncharacterized protein</fullName>
    </submittedName>
</protein>